<dbReference type="OrthoDB" id="432010at2759"/>
<dbReference type="Gene3D" id="3.20.20.140">
    <property type="entry name" value="Metal-dependent hydrolases"/>
    <property type="match status" value="1"/>
</dbReference>
<keyword evidence="2" id="KW-1185">Reference proteome</keyword>
<gene>
    <name evidence="1" type="ORF">ARMOST_20865</name>
</gene>
<dbReference type="InterPro" id="IPR032466">
    <property type="entry name" value="Metal_Hydrolase"/>
</dbReference>
<sequence length="169" mass="19050">MPLEMWTAGSNFPTLKIIVGHPGERHPSDLFRTDEQPLHQVSLGIPMQRNASSYWLMDLYDSTTAQNFATPLLRFRNSHIGSDRIFHFIVYPFALISEEQEWVDSLADVLIREELLERKKEGGLFLRGGKVDGDVDHQTVTTPASEPEYLVGSVRIANSGNGNREGTRP</sequence>
<evidence type="ECO:0000313" key="1">
    <source>
        <dbReference type="EMBL" id="SJL17316.1"/>
    </source>
</evidence>
<dbReference type="Proteomes" id="UP000219338">
    <property type="component" value="Unassembled WGS sequence"/>
</dbReference>
<protein>
    <submittedName>
        <fullName evidence="1">Uncharacterized protein</fullName>
    </submittedName>
</protein>
<accession>A0A284S8M3</accession>
<dbReference type="EMBL" id="FUEG01000043">
    <property type="protein sequence ID" value="SJL17316.1"/>
    <property type="molecule type" value="Genomic_DNA"/>
</dbReference>
<name>A0A284S8M3_ARMOS</name>
<dbReference type="STRING" id="47428.A0A284S8M3"/>
<organism evidence="1 2">
    <name type="scientific">Armillaria ostoyae</name>
    <name type="common">Armillaria root rot fungus</name>
    <dbReference type="NCBI Taxonomy" id="47428"/>
    <lineage>
        <taxon>Eukaryota</taxon>
        <taxon>Fungi</taxon>
        <taxon>Dikarya</taxon>
        <taxon>Basidiomycota</taxon>
        <taxon>Agaricomycotina</taxon>
        <taxon>Agaricomycetes</taxon>
        <taxon>Agaricomycetidae</taxon>
        <taxon>Agaricales</taxon>
        <taxon>Marasmiineae</taxon>
        <taxon>Physalacriaceae</taxon>
        <taxon>Armillaria</taxon>
    </lineage>
</organism>
<proteinExistence type="predicted"/>
<reference evidence="2" key="1">
    <citation type="journal article" date="2017" name="Nat. Ecol. Evol.">
        <title>Genome expansion and lineage-specific genetic innovations in the forest pathogenic fungi Armillaria.</title>
        <authorList>
            <person name="Sipos G."/>
            <person name="Prasanna A.N."/>
            <person name="Walter M.C."/>
            <person name="O'Connor E."/>
            <person name="Balint B."/>
            <person name="Krizsan K."/>
            <person name="Kiss B."/>
            <person name="Hess J."/>
            <person name="Varga T."/>
            <person name="Slot J."/>
            <person name="Riley R."/>
            <person name="Boka B."/>
            <person name="Rigling D."/>
            <person name="Barry K."/>
            <person name="Lee J."/>
            <person name="Mihaltcheva S."/>
            <person name="LaButti K."/>
            <person name="Lipzen A."/>
            <person name="Waldron R."/>
            <person name="Moloney N.M."/>
            <person name="Sperisen C."/>
            <person name="Kredics L."/>
            <person name="Vagvoelgyi C."/>
            <person name="Patrignani A."/>
            <person name="Fitzpatrick D."/>
            <person name="Nagy I."/>
            <person name="Doyle S."/>
            <person name="Anderson J.B."/>
            <person name="Grigoriev I.V."/>
            <person name="Gueldener U."/>
            <person name="Muensterkoetter M."/>
            <person name="Nagy L.G."/>
        </authorList>
    </citation>
    <scope>NUCLEOTIDE SEQUENCE [LARGE SCALE GENOMIC DNA]</scope>
    <source>
        <strain evidence="2">C18/9</strain>
    </source>
</reference>
<dbReference type="SUPFAM" id="SSF51556">
    <property type="entry name" value="Metallo-dependent hydrolases"/>
    <property type="match status" value="1"/>
</dbReference>
<dbReference type="AlphaFoldDB" id="A0A284S8M3"/>
<evidence type="ECO:0000313" key="2">
    <source>
        <dbReference type="Proteomes" id="UP000219338"/>
    </source>
</evidence>